<sequence length="103" mass="11503">MKSKLTLLTLAALFIGACTSGTYVTSSYTDDIYFNPADVPPPVAIEENVRAEREAAEKSAQRMIISDIQRNEEGSQTMNNYIFDGTEQDADALVYSMDQYDLY</sequence>
<organism evidence="2">
    <name type="scientific">Mariniphaga anaerophila</name>
    <dbReference type="NCBI Taxonomy" id="1484053"/>
    <lineage>
        <taxon>Bacteria</taxon>
        <taxon>Pseudomonadati</taxon>
        <taxon>Bacteroidota</taxon>
        <taxon>Bacteroidia</taxon>
        <taxon>Marinilabiliales</taxon>
        <taxon>Prolixibacteraceae</taxon>
        <taxon>Mariniphaga</taxon>
    </lineage>
</organism>
<gene>
    <name evidence="2" type="ORF">ENN90_05430</name>
</gene>
<evidence type="ECO:0000313" key="2">
    <source>
        <dbReference type="EMBL" id="HDR51052.1"/>
    </source>
</evidence>
<feature type="signal peptide" evidence="1">
    <location>
        <begin position="1"/>
        <end position="20"/>
    </location>
</feature>
<accession>A0A831PLA5</accession>
<evidence type="ECO:0000256" key="1">
    <source>
        <dbReference type="SAM" id="SignalP"/>
    </source>
</evidence>
<feature type="non-terminal residue" evidence="2">
    <location>
        <position position="103"/>
    </location>
</feature>
<dbReference type="EMBL" id="DSDK01000304">
    <property type="protein sequence ID" value="HDR51052.1"/>
    <property type="molecule type" value="Genomic_DNA"/>
</dbReference>
<proteinExistence type="predicted"/>
<name>A0A831PLA5_9BACT</name>
<comment type="caution">
    <text evidence="2">The sequence shown here is derived from an EMBL/GenBank/DDBJ whole genome shotgun (WGS) entry which is preliminary data.</text>
</comment>
<dbReference type="Proteomes" id="UP000886047">
    <property type="component" value="Unassembled WGS sequence"/>
</dbReference>
<reference evidence="2" key="1">
    <citation type="journal article" date="2020" name="mSystems">
        <title>Genome- and Community-Level Interaction Insights into Carbon Utilization and Element Cycling Functions of Hydrothermarchaeota in Hydrothermal Sediment.</title>
        <authorList>
            <person name="Zhou Z."/>
            <person name="Liu Y."/>
            <person name="Xu W."/>
            <person name="Pan J."/>
            <person name="Luo Z.H."/>
            <person name="Li M."/>
        </authorList>
    </citation>
    <scope>NUCLEOTIDE SEQUENCE [LARGE SCALE GENOMIC DNA]</scope>
    <source>
        <strain evidence="2">SpSt-1217</strain>
    </source>
</reference>
<protein>
    <submittedName>
        <fullName evidence="2">Uncharacterized protein</fullName>
    </submittedName>
</protein>
<dbReference type="AlphaFoldDB" id="A0A831PLA5"/>
<dbReference type="PROSITE" id="PS51257">
    <property type="entry name" value="PROKAR_LIPOPROTEIN"/>
    <property type="match status" value="1"/>
</dbReference>
<keyword evidence="1" id="KW-0732">Signal</keyword>
<feature type="chain" id="PRO_5032377601" evidence="1">
    <location>
        <begin position="21"/>
        <end position="103"/>
    </location>
</feature>